<evidence type="ECO:0000256" key="1">
    <source>
        <dbReference type="SAM" id="MobiDB-lite"/>
    </source>
</evidence>
<comment type="caution">
    <text evidence="2">The sequence shown here is derived from an EMBL/GenBank/DDBJ whole genome shotgun (WGS) entry which is preliminary data.</text>
</comment>
<keyword evidence="3" id="KW-1185">Reference proteome</keyword>
<proteinExistence type="predicted"/>
<dbReference type="Proteomes" id="UP000010931">
    <property type="component" value="Unassembled WGS sequence"/>
</dbReference>
<feature type="compositionally biased region" description="Basic and acidic residues" evidence="1">
    <location>
        <begin position="7"/>
        <end position="32"/>
    </location>
</feature>
<protein>
    <submittedName>
        <fullName evidence="2">Uncharacterized protein</fullName>
    </submittedName>
</protein>
<reference evidence="2 3" key="1">
    <citation type="journal article" date="2011" name="Plasmid">
        <title>Streptomyces turgidiscabies Car8 contains a modular pathogenicity island that shares virulence genes with other actinobacterial plant pathogens.</title>
        <authorList>
            <person name="Huguet-Tapia J.C."/>
            <person name="Badger J.H."/>
            <person name="Loria R."/>
            <person name="Pettis G.S."/>
        </authorList>
    </citation>
    <scope>NUCLEOTIDE SEQUENCE [LARGE SCALE GENOMIC DNA]</scope>
    <source>
        <strain evidence="2 3">Car8</strain>
    </source>
</reference>
<gene>
    <name evidence="2" type="ORF">STRTUCAR8_03964</name>
</gene>
<dbReference type="EMBL" id="AEJB01000645">
    <property type="protein sequence ID" value="ELP61962.1"/>
    <property type="molecule type" value="Genomic_DNA"/>
</dbReference>
<feature type="compositionally biased region" description="Basic and acidic residues" evidence="1">
    <location>
        <begin position="72"/>
        <end position="94"/>
    </location>
</feature>
<feature type="region of interest" description="Disordered" evidence="1">
    <location>
        <begin position="1"/>
        <end position="136"/>
    </location>
</feature>
<name>L7ESH7_STRT8</name>
<evidence type="ECO:0000313" key="2">
    <source>
        <dbReference type="EMBL" id="ELP61962.1"/>
    </source>
</evidence>
<feature type="compositionally biased region" description="Gly residues" evidence="1">
    <location>
        <begin position="109"/>
        <end position="118"/>
    </location>
</feature>
<organism evidence="2 3">
    <name type="scientific">Streptomyces turgidiscabies (strain Car8)</name>
    <dbReference type="NCBI Taxonomy" id="698760"/>
    <lineage>
        <taxon>Bacteria</taxon>
        <taxon>Bacillati</taxon>
        <taxon>Actinomycetota</taxon>
        <taxon>Actinomycetes</taxon>
        <taxon>Kitasatosporales</taxon>
        <taxon>Streptomycetaceae</taxon>
        <taxon>Streptomyces</taxon>
    </lineage>
</organism>
<evidence type="ECO:0000313" key="3">
    <source>
        <dbReference type="Proteomes" id="UP000010931"/>
    </source>
</evidence>
<feature type="non-terminal residue" evidence="2">
    <location>
        <position position="1"/>
    </location>
</feature>
<dbReference type="AlphaFoldDB" id="L7ESH7"/>
<sequence length="187" mass="19720">GQRAHGGRREQHAEDVAEGHRRARVALREPRHARQSGQGVDDEGGEAATGAERGADEERGEGLPGHRHRRAGHGDGDLGGDPGERGTAEHERGVPDAGGGEQVGEDLAGAGGGDGGCHGDSARMCGRQGTSRRYPSALGPITVSARQRDRRRLGGLRTNSGCYTWYGVMPVTVVRWCGLRRHGGRAL</sequence>
<accession>L7ESH7</accession>